<dbReference type="Pfam" id="PF13041">
    <property type="entry name" value="PPR_2"/>
    <property type="match status" value="3"/>
</dbReference>
<dbReference type="Pfam" id="PF01535">
    <property type="entry name" value="PPR"/>
    <property type="match status" value="8"/>
</dbReference>
<organism evidence="3">
    <name type="scientific">Eucalyptus grandis</name>
    <name type="common">Flooded gum</name>
    <dbReference type="NCBI Taxonomy" id="71139"/>
    <lineage>
        <taxon>Eukaryota</taxon>
        <taxon>Viridiplantae</taxon>
        <taxon>Streptophyta</taxon>
        <taxon>Embryophyta</taxon>
        <taxon>Tracheophyta</taxon>
        <taxon>Spermatophyta</taxon>
        <taxon>Magnoliopsida</taxon>
        <taxon>eudicotyledons</taxon>
        <taxon>Gunneridae</taxon>
        <taxon>Pentapetalae</taxon>
        <taxon>rosids</taxon>
        <taxon>malvids</taxon>
        <taxon>Myrtales</taxon>
        <taxon>Myrtaceae</taxon>
        <taxon>Myrtoideae</taxon>
        <taxon>Eucalypteae</taxon>
        <taxon>Eucalyptus</taxon>
    </lineage>
</organism>
<dbReference type="GO" id="GO:0009451">
    <property type="term" value="P:RNA modification"/>
    <property type="evidence" value="ECO:0007669"/>
    <property type="project" value="InterPro"/>
</dbReference>
<proteinExistence type="predicted"/>
<dbReference type="eggNOG" id="KOG4197">
    <property type="taxonomic scope" value="Eukaryota"/>
</dbReference>
<dbReference type="Gene3D" id="1.25.40.10">
    <property type="entry name" value="Tetratricopeptide repeat domain"/>
    <property type="match status" value="8"/>
</dbReference>
<evidence type="ECO:0000313" key="3">
    <source>
        <dbReference type="EMBL" id="KCW54961.1"/>
    </source>
</evidence>
<dbReference type="FunFam" id="1.25.40.10:FF:000344">
    <property type="entry name" value="Pentatricopeptide repeat-containing protein"/>
    <property type="match status" value="1"/>
</dbReference>
<feature type="repeat" description="PPR" evidence="2">
    <location>
        <begin position="172"/>
        <end position="206"/>
    </location>
</feature>
<dbReference type="SUPFAM" id="SSF48452">
    <property type="entry name" value="TPR-like"/>
    <property type="match status" value="1"/>
</dbReference>
<feature type="repeat" description="PPR" evidence="2">
    <location>
        <begin position="273"/>
        <end position="307"/>
    </location>
</feature>
<dbReference type="EMBL" id="KK198761">
    <property type="protein sequence ID" value="KCW54961.1"/>
    <property type="molecule type" value="Genomic_DNA"/>
</dbReference>
<dbReference type="InterPro" id="IPR046960">
    <property type="entry name" value="PPR_At4g14850-like_plant"/>
</dbReference>
<dbReference type="InterPro" id="IPR011990">
    <property type="entry name" value="TPR-like_helical_dom_sf"/>
</dbReference>
<keyword evidence="1" id="KW-0677">Repeat</keyword>
<dbReference type="PANTHER" id="PTHR24015:SF1780">
    <property type="entry name" value="REPEAT SUPERFAMILY PROTEIN, PUTATIVE-RELATED"/>
    <property type="match status" value="1"/>
</dbReference>
<dbReference type="Gramene" id="KCW54961">
    <property type="protein sequence ID" value="KCW54961"/>
    <property type="gene ID" value="EUGRSUZ_I00931"/>
</dbReference>
<feature type="repeat" description="PPR" evidence="2">
    <location>
        <begin position="475"/>
        <end position="509"/>
    </location>
</feature>
<dbReference type="NCBIfam" id="TIGR00756">
    <property type="entry name" value="PPR"/>
    <property type="match status" value="6"/>
</dbReference>
<evidence type="ECO:0000256" key="2">
    <source>
        <dbReference type="PROSITE-ProRule" id="PRU00708"/>
    </source>
</evidence>
<feature type="repeat" description="PPR" evidence="2">
    <location>
        <begin position="374"/>
        <end position="408"/>
    </location>
</feature>
<reference evidence="3" key="1">
    <citation type="submission" date="2013-07" db="EMBL/GenBank/DDBJ databases">
        <title>The genome of Eucalyptus grandis.</title>
        <authorList>
            <person name="Schmutz J."/>
            <person name="Hayes R."/>
            <person name="Myburg A."/>
            <person name="Tuskan G."/>
            <person name="Grattapaglia D."/>
            <person name="Rokhsar D.S."/>
        </authorList>
    </citation>
    <scope>NUCLEOTIDE SEQUENCE</scope>
    <source>
        <tissue evidence="3">Leaf extractions</tissue>
    </source>
</reference>
<feature type="repeat" description="PPR" evidence="2">
    <location>
        <begin position="776"/>
        <end position="810"/>
    </location>
</feature>
<dbReference type="AlphaFoldDB" id="A0A059AMS3"/>
<dbReference type="FunFam" id="1.25.40.10:FF:001093">
    <property type="entry name" value="Pentatricopeptide repeat-containing protein At2g34400"/>
    <property type="match status" value="1"/>
</dbReference>
<evidence type="ECO:0000256" key="1">
    <source>
        <dbReference type="ARBA" id="ARBA00022737"/>
    </source>
</evidence>
<dbReference type="KEGG" id="egr:104418577"/>
<accession>A0A059AMS3</accession>
<dbReference type="Pfam" id="PF13812">
    <property type="entry name" value="PPR_3"/>
    <property type="match status" value="1"/>
</dbReference>
<dbReference type="OMA" id="MYTNCGI"/>
<sequence>MASAGSATVARFARALKLCKDPHRLKPLKCLLIVSGLAEEGPLIGELVRSCFRLGYPSLALSTFLGTRSVTLPLQNSMVRGLCDHGLYEEVVWVYGKCRGSGCPSDSFTLPSVLKACSALGALDVGKEVHCVALRAGFEANVVVQTALLDFYAKTGRLEVADKLIGLIPEPDLVSWNALIAGSSRNGLREKALELFGKIRAVGLTPNVSTLACVIPACTRLGRLDVGRSLHGLAFKSGHLSNGYLAPALVSMYALDDNLCSARDLFESLQEKYVPVWNALIHAYKEKQRVLDVFDIFHRMTRSGIQPDAITFVCIIPACENLRDPVHGKCLHALTMKHGIGCQVSVGTSLVSFYAKHGDINSAKWLFDNMPDRNLPTWNSLISGYVHNGLLDESFAVFSEMQFVGLTPDPVSIISILSACSKLKAILLGKSVHAFSEKMDFVSNLNVSNALLALYCECHDLTSSFALFNRMASRDVVSWNTLISGCVHTGHIEKTWELGHLMQKEERKLDFVSLISILPSYVSINHLLQGMSLHCYAIKMGFALDVALVNALISMYGNCGDLDSGSLLFKIMPRRDLVSWNALMTGYRRKRLDGDVLVLFHQMMEEDYNTPNDVTLINLLPSCCSELQGKSIHAFALRRGILQDTPLLTSLISMYTRFDSIRCSLRLFEMGDRLDISLWNSLMSMHVQTKNSNKAVDAFCQLLHMGLEADHVTVLILISASAQLTIANLAHSVLSYVIRKGFVKDIAINNSLIDLYARCGNLSIARDLFNSSNEKDLVSWSVMINAYGMHGNFEAALNLLSQMELTGTKPDAVTYLSILSVCSHAGLVHQAKMIFRSMVERGVSPNTEHYSCMVDLLGRRGHLHEAFEIVKGSPHLASTALLESLLGACSVQGNAEIAEGVCKMLLEVDPSNSASYVMLHNTYAVAGRWMDASRVRSDMERRRLSKVPGYSLVHGS</sequence>
<dbReference type="Pfam" id="PF20431">
    <property type="entry name" value="E_motif"/>
    <property type="match status" value="1"/>
</dbReference>
<dbReference type="InterPro" id="IPR002885">
    <property type="entry name" value="PPR_rpt"/>
</dbReference>
<dbReference type="OrthoDB" id="1902039at2759"/>
<feature type="repeat" description="PPR" evidence="2">
    <location>
        <begin position="576"/>
        <end position="610"/>
    </location>
</feature>
<dbReference type="FunFam" id="1.25.40.10:FF:000073">
    <property type="entry name" value="Pentatricopeptide repeat-containing protein chloroplastic"/>
    <property type="match status" value="1"/>
</dbReference>
<dbReference type="InterPro" id="IPR046848">
    <property type="entry name" value="E_motif"/>
</dbReference>
<dbReference type="GO" id="GO:0003723">
    <property type="term" value="F:RNA binding"/>
    <property type="evidence" value="ECO:0007669"/>
    <property type="project" value="InterPro"/>
</dbReference>
<feature type="repeat" description="PPR" evidence="2">
    <location>
        <begin position="811"/>
        <end position="845"/>
    </location>
</feature>
<protein>
    <recommendedName>
        <fullName evidence="4">Pentacotripeptide-repeat region of PRORP domain-containing protein</fullName>
    </recommendedName>
</protein>
<dbReference type="PANTHER" id="PTHR24015">
    <property type="entry name" value="OS07G0578800 PROTEIN-RELATED"/>
    <property type="match status" value="1"/>
</dbReference>
<evidence type="ECO:0008006" key="4">
    <source>
        <dbReference type="Google" id="ProtNLM"/>
    </source>
</evidence>
<dbReference type="InParanoid" id="A0A059AMS3"/>
<gene>
    <name evidence="3" type="ORF">EUGRSUZ_I00931</name>
</gene>
<dbReference type="PROSITE" id="PS51375">
    <property type="entry name" value="PPR"/>
    <property type="match status" value="7"/>
</dbReference>
<name>A0A059AMS3_EUCGR</name>